<comment type="caution">
    <text evidence="3">The sequence shown here is derived from an EMBL/GenBank/DDBJ whole genome shotgun (WGS) entry which is preliminary data.</text>
</comment>
<dbReference type="NCBIfam" id="TIGR01439">
    <property type="entry name" value="lp_hng_hel_AbrB"/>
    <property type="match status" value="1"/>
</dbReference>
<name>A0A317CKL8_9GAMM</name>
<dbReference type="SUPFAM" id="SSF89447">
    <property type="entry name" value="AbrB/MazE/MraZ-like"/>
    <property type="match status" value="1"/>
</dbReference>
<dbReference type="AlphaFoldDB" id="A0A317CKL8"/>
<dbReference type="RefSeq" id="WP_109837841.1">
    <property type="nucleotide sequence ID" value="NZ_QGKM01000030.1"/>
</dbReference>
<dbReference type="GO" id="GO:0003677">
    <property type="term" value="F:DNA binding"/>
    <property type="evidence" value="ECO:0007669"/>
    <property type="project" value="UniProtKB-UniRule"/>
</dbReference>
<dbReference type="Proteomes" id="UP000245539">
    <property type="component" value="Unassembled WGS sequence"/>
</dbReference>
<reference evidence="3 4" key="1">
    <citation type="submission" date="2018-05" db="EMBL/GenBank/DDBJ databases">
        <title>Leucothrix arctica sp. nov., isolated from Arctic seawater.</title>
        <authorList>
            <person name="Choi A."/>
            <person name="Baek K."/>
        </authorList>
    </citation>
    <scope>NUCLEOTIDE SEQUENCE [LARGE SCALE GENOMIC DNA]</scope>
    <source>
        <strain evidence="3 4">JCM 18388</strain>
    </source>
</reference>
<dbReference type="SMART" id="SM00966">
    <property type="entry name" value="SpoVT_AbrB"/>
    <property type="match status" value="1"/>
</dbReference>
<evidence type="ECO:0000313" key="3">
    <source>
        <dbReference type="EMBL" id="PWQ96870.1"/>
    </source>
</evidence>
<protein>
    <submittedName>
        <fullName evidence="3">AbrB family transcriptional regulator</fullName>
    </submittedName>
</protein>
<dbReference type="EMBL" id="QGKM01000030">
    <property type="protein sequence ID" value="PWQ96870.1"/>
    <property type="molecule type" value="Genomic_DNA"/>
</dbReference>
<keyword evidence="1" id="KW-0238">DNA-binding</keyword>
<dbReference type="Gene3D" id="2.10.260.10">
    <property type="match status" value="1"/>
</dbReference>
<organism evidence="3 4">
    <name type="scientific">Leucothrix pacifica</name>
    <dbReference type="NCBI Taxonomy" id="1247513"/>
    <lineage>
        <taxon>Bacteria</taxon>
        <taxon>Pseudomonadati</taxon>
        <taxon>Pseudomonadota</taxon>
        <taxon>Gammaproteobacteria</taxon>
        <taxon>Thiotrichales</taxon>
        <taxon>Thiotrichaceae</taxon>
        <taxon>Leucothrix</taxon>
    </lineage>
</organism>
<dbReference type="PROSITE" id="PS51740">
    <property type="entry name" value="SPOVT_ABRB"/>
    <property type="match status" value="1"/>
</dbReference>
<evidence type="ECO:0000256" key="1">
    <source>
        <dbReference type="PROSITE-ProRule" id="PRU01076"/>
    </source>
</evidence>
<dbReference type="InterPro" id="IPR007159">
    <property type="entry name" value="SpoVT-AbrB_dom"/>
</dbReference>
<gene>
    <name evidence="3" type="ORF">DKW60_11715</name>
</gene>
<evidence type="ECO:0000313" key="4">
    <source>
        <dbReference type="Proteomes" id="UP000245539"/>
    </source>
</evidence>
<evidence type="ECO:0000259" key="2">
    <source>
        <dbReference type="PROSITE" id="PS51740"/>
    </source>
</evidence>
<dbReference type="Pfam" id="PF04014">
    <property type="entry name" value="MazE_antitoxin"/>
    <property type="match status" value="1"/>
</dbReference>
<feature type="domain" description="SpoVT-AbrB" evidence="2">
    <location>
        <begin position="1"/>
        <end position="46"/>
    </location>
</feature>
<sequence length="78" mass="8436">METTSVTSKGQVTIPLKIRQELGIRKGSKVTFSLVDGLIQLVVKENPKPVLNSGFGMLKSKRKAVPVDFDVASLLAKP</sequence>
<proteinExistence type="predicted"/>
<keyword evidence="4" id="KW-1185">Reference proteome</keyword>
<dbReference type="OrthoDB" id="9809003at2"/>
<dbReference type="InterPro" id="IPR037914">
    <property type="entry name" value="SpoVT-AbrB_sf"/>
</dbReference>
<accession>A0A317CKL8</accession>